<proteinExistence type="predicted"/>
<dbReference type="AlphaFoldDB" id="A0A0K6IXF9"/>
<evidence type="ECO:0000256" key="1">
    <source>
        <dbReference type="SAM" id="MobiDB-lite"/>
    </source>
</evidence>
<evidence type="ECO:0000313" key="3">
    <source>
        <dbReference type="Proteomes" id="UP000182108"/>
    </source>
</evidence>
<name>A0A0K6IXF9_9PROT</name>
<dbReference type="Proteomes" id="UP000182108">
    <property type="component" value="Unassembled WGS sequence"/>
</dbReference>
<evidence type="ECO:0000313" key="2">
    <source>
        <dbReference type="EMBL" id="CUB08017.1"/>
    </source>
</evidence>
<dbReference type="EMBL" id="CYHH01000017">
    <property type="protein sequence ID" value="CUB08017.1"/>
    <property type="molecule type" value="Genomic_DNA"/>
</dbReference>
<sequence>MPSSRRQTHGLRLPVGSSAGLSFTAHGKDNSRPKVRHSRTVLTYSDLAQELQQGALGNGDEWPVTTAFKGHDVQQNLRPLVEQALATMALGRKCVQEPFRQAAIQP</sequence>
<reference evidence="3" key="1">
    <citation type="submission" date="2015-08" db="EMBL/GenBank/DDBJ databases">
        <authorList>
            <person name="Babu N.S."/>
            <person name="Beckwith C.J."/>
            <person name="Beseler K.G."/>
            <person name="Brison A."/>
            <person name="Carone J.V."/>
            <person name="Caskin T.P."/>
            <person name="Diamond M."/>
            <person name="Durham M.E."/>
            <person name="Foxe J.M."/>
            <person name="Go M."/>
            <person name="Henderson B.A."/>
            <person name="Jones I.B."/>
            <person name="McGettigan J.A."/>
            <person name="Micheletti S.J."/>
            <person name="Nasrallah M.E."/>
            <person name="Ortiz D."/>
            <person name="Piller C.R."/>
            <person name="Privatt S.R."/>
            <person name="Schneider S.L."/>
            <person name="Sharp S."/>
            <person name="Smith T.C."/>
            <person name="Stanton J.D."/>
            <person name="Ullery H.E."/>
            <person name="Wilson R.J."/>
            <person name="Serrano M.G."/>
            <person name="Buck G."/>
            <person name="Lee V."/>
            <person name="Wang Y."/>
            <person name="Carvalho R."/>
            <person name="Voegtly L."/>
            <person name="Shi R."/>
            <person name="Duckworth R."/>
            <person name="Johnson A."/>
            <person name="Loviza R."/>
            <person name="Walstead R."/>
            <person name="Shah Z."/>
            <person name="Kiflezghi M."/>
            <person name="Wade K."/>
            <person name="Ball S.L."/>
            <person name="Bradley K.W."/>
            <person name="Asai D.J."/>
            <person name="Bowman C.A."/>
            <person name="Russell D.A."/>
            <person name="Pope W.H."/>
            <person name="Jacobs-Sera D."/>
            <person name="Hendrix R.W."/>
            <person name="Hatfull G.F."/>
        </authorList>
    </citation>
    <scope>NUCLEOTIDE SEQUENCE [LARGE SCALE GENOMIC DNA]</scope>
    <source>
        <strain evidence="3">JCM 19170</strain>
    </source>
</reference>
<feature type="region of interest" description="Disordered" evidence="1">
    <location>
        <begin position="1"/>
        <end position="36"/>
    </location>
</feature>
<keyword evidence="3" id="KW-1185">Reference proteome</keyword>
<protein>
    <submittedName>
        <fullName evidence="2">Uncharacterized protein</fullName>
    </submittedName>
</protein>
<gene>
    <name evidence="2" type="ORF">Ga0061068_11719</name>
</gene>
<accession>A0A0K6IXF9</accession>
<organism evidence="2 3">
    <name type="scientific">Tepidiphilus thermophilus</name>
    <dbReference type="NCBI Taxonomy" id="876478"/>
    <lineage>
        <taxon>Bacteria</taxon>
        <taxon>Pseudomonadati</taxon>
        <taxon>Pseudomonadota</taxon>
        <taxon>Hydrogenophilia</taxon>
        <taxon>Hydrogenophilales</taxon>
        <taxon>Hydrogenophilaceae</taxon>
        <taxon>Tepidiphilus</taxon>
    </lineage>
</organism>